<keyword evidence="2" id="KW-1003">Cell membrane</keyword>
<dbReference type="Pfam" id="PF03279">
    <property type="entry name" value="Lip_A_acyltrans"/>
    <property type="match status" value="1"/>
</dbReference>
<comment type="caution">
    <text evidence="7">The sequence shown here is derived from an EMBL/GenBank/DDBJ whole genome shotgun (WGS) entry which is preliminary data.</text>
</comment>
<dbReference type="GO" id="GO:0016746">
    <property type="term" value="F:acyltransferase activity"/>
    <property type="evidence" value="ECO:0007669"/>
    <property type="project" value="UniProtKB-KW"/>
</dbReference>
<evidence type="ECO:0000256" key="4">
    <source>
        <dbReference type="ARBA" id="ARBA00022679"/>
    </source>
</evidence>
<sequence length="307" mass="34660">MNSRSMAASKATFLILALKLAGKLSLRSAQLIGRLLGTLGWVFKGRSRKVTETNLRICFPDMPENQRRDLARSSLRHTGQTLMEIPLMWEWPVEECLGLIQEFEGEQLLNDALAKGQGIVLLAPHLGNWELTGLYFSSRHRMAALYSPPHIREFEDYMIRVRGRIGSELVRGDRRGLARMITLLREGGIAGILPDQSPRAKGVAHAPFFGLNVRTMTLVSKLLQKSGATPLITFSERLKDGKGFRLIIRECEPELDAADPVVATTALNLSIENCVREIPEQYQWEYKRFRHLTPGTPNPYNPKKLCR</sequence>
<evidence type="ECO:0000313" key="8">
    <source>
        <dbReference type="Proteomes" id="UP000016540"/>
    </source>
</evidence>
<keyword evidence="8" id="KW-1185">Reference proteome</keyword>
<reference evidence="7 8" key="1">
    <citation type="journal article" date="2013" name="Genome Announc.">
        <title>Draft Genome Sequence of the Moderately Halophilic Bacterium Marinobacter lipolyticus Strain SM19.</title>
        <authorList>
            <person name="Papke R.T."/>
            <person name="de la Haba R.R."/>
            <person name="Infante-Dominguez C."/>
            <person name="Perez D."/>
            <person name="Sanchez-Porro C."/>
            <person name="Lapierre P."/>
            <person name="Ventosa A."/>
        </authorList>
    </citation>
    <scope>NUCLEOTIDE SEQUENCE [LARGE SCALE GENOMIC DNA]</scope>
    <source>
        <strain evidence="7 8">SM19</strain>
    </source>
</reference>
<comment type="subcellular location">
    <subcellularLocation>
        <location evidence="1">Cell inner membrane</location>
    </subcellularLocation>
</comment>
<dbReference type="InterPro" id="IPR004960">
    <property type="entry name" value="LipA_acyltrans"/>
</dbReference>
<evidence type="ECO:0000256" key="1">
    <source>
        <dbReference type="ARBA" id="ARBA00004533"/>
    </source>
</evidence>
<dbReference type="AlphaFoldDB" id="R8AWG1"/>
<dbReference type="eggNOG" id="COG1560">
    <property type="taxonomic scope" value="Bacteria"/>
</dbReference>
<dbReference type="EMBL" id="ASAD01000026">
    <property type="protein sequence ID" value="EON90647.1"/>
    <property type="molecule type" value="Genomic_DNA"/>
</dbReference>
<accession>R8AWG1</accession>
<dbReference type="GO" id="GO:0005886">
    <property type="term" value="C:plasma membrane"/>
    <property type="evidence" value="ECO:0007669"/>
    <property type="project" value="UniProtKB-SubCell"/>
</dbReference>
<gene>
    <name evidence="7" type="ORF">MARLIPOL_17908</name>
</gene>
<dbReference type="STRING" id="1318628.MARLIPOL_17908"/>
<proteinExistence type="predicted"/>
<dbReference type="PANTHER" id="PTHR30606">
    <property type="entry name" value="LIPID A BIOSYNTHESIS LAUROYL ACYLTRANSFERASE"/>
    <property type="match status" value="1"/>
</dbReference>
<dbReference type="PATRIC" id="fig|1318628.3.peg.3577"/>
<evidence type="ECO:0000256" key="5">
    <source>
        <dbReference type="ARBA" id="ARBA00023136"/>
    </source>
</evidence>
<dbReference type="PANTHER" id="PTHR30606:SF10">
    <property type="entry name" value="PHOSPHATIDYLINOSITOL MANNOSIDE ACYLTRANSFERASE"/>
    <property type="match status" value="1"/>
</dbReference>
<keyword evidence="6" id="KW-0012">Acyltransferase</keyword>
<dbReference type="GO" id="GO:0009247">
    <property type="term" value="P:glycolipid biosynthetic process"/>
    <property type="evidence" value="ECO:0007669"/>
    <property type="project" value="UniProtKB-ARBA"/>
</dbReference>
<dbReference type="Proteomes" id="UP000016540">
    <property type="component" value="Unassembled WGS sequence"/>
</dbReference>
<evidence type="ECO:0000256" key="2">
    <source>
        <dbReference type="ARBA" id="ARBA00022475"/>
    </source>
</evidence>
<dbReference type="CDD" id="cd07984">
    <property type="entry name" value="LPLAT_LABLAT-like"/>
    <property type="match status" value="1"/>
</dbReference>
<dbReference type="RefSeq" id="WP_012139826.1">
    <property type="nucleotide sequence ID" value="NZ_KE007331.1"/>
</dbReference>
<evidence type="ECO:0000256" key="3">
    <source>
        <dbReference type="ARBA" id="ARBA00022519"/>
    </source>
</evidence>
<evidence type="ECO:0000256" key="6">
    <source>
        <dbReference type="ARBA" id="ARBA00023315"/>
    </source>
</evidence>
<evidence type="ECO:0000313" key="7">
    <source>
        <dbReference type="EMBL" id="EON90647.1"/>
    </source>
</evidence>
<name>R8AWG1_9GAMM</name>
<protein>
    <submittedName>
        <fullName evidence="7">Protein Ddg</fullName>
    </submittedName>
</protein>
<organism evidence="7 8">
    <name type="scientific">Marinobacter lipolyticus SM19</name>
    <dbReference type="NCBI Taxonomy" id="1318628"/>
    <lineage>
        <taxon>Bacteria</taxon>
        <taxon>Pseudomonadati</taxon>
        <taxon>Pseudomonadota</taxon>
        <taxon>Gammaproteobacteria</taxon>
        <taxon>Pseudomonadales</taxon>
        <taxon>Marinobacteraceae</taxon>
        <taxon>Marinobacter</taxon>
    </lineage>
</organism>
<keyword evidence="5" id="KW-0472">Membrane</keyword>
<dbReference type="PIRSF" id="PIRSF026649">
    <property type="entry name" value="MsbB"/>
    <property type="match status" value="1"/>
</dbReference>
<keyword evidence="3" id="KW-0997">Cell inner membrane</keyword>
<dbReference type="HOGENOM" id="CLU_049421_0_0_6"/>
<keyword evidence="4" id="KW-0808">Transferase</keyword>